<organismHost>
    <name type="scientific">Salmonella</name>
    <dbReference type="NCBI Taxonomy" id="590"/>
</organismHost>
<proteinExistence type="predicted"/>
<dbReference type="EMBL" id="AF320576">
    <property type="protein sequence ID" value="AAQ14600.1"/>
    <property type="molecule type" value="Genomic_DNA"/>
</dbReference>
<keyword evidence="1" id="KW-0812">Transmembrane</keyword>
<organism evidence="2 3">
    <name type="scientific">Salmonella phage Felix O1 (isolate Felix O1-VT1)</name>
    <name type="common">Bacteriophage Felix O1</name>
    <dbReference type="NCBI Taxonomy" id="1283336"/>
    <lineage>
        <taxon>Viruses</taxon>
        <taxon>Duplodnaviria</taxon>
        <taxon>Heunggongvirae</taxon>
        <taxon>Uroviricota</taxon>
        <taxon>Caudoviricetes</taxon>
        <taxon>Andersonviridae</taxon>
        <taxon>Ounavirinae</taxon>
        <taxon>Felixounavirus</taxon>
        <taxon>Felixounavirus felixO1</taxon>
    </lineage>
</organism>
<evidence type="ECO:0000313" key="3">
    <source>
        <dbReference type="Proteomes" id="UP000009070"/>
    </source>
</evidence>
<accession>Q6KGU4</accession>
<evidence type="ECO:0000313" key="2">
    <source>
        <dbReference type="EMBL" id="AAQ14600.1"/>
    </source>
</evidence>
<keyword evidence="1" id="KW-0472">Membrane</keyword>
<dbReference type="Proteomes" id="UP000009070">
    <property type="component" value="Segment"/>
</dbReference>
<keyword evidence="3" id="KW-1185">Reference proteome</keyword>
<evidence type="ECO:0000256" key="1">
    <source>
        <dbReference type="SAM" id="Phobius"/>
    </source>
</evidence>
<protein>
    <submittedName>
        <fullName evidence="2">Uncharacterized protein</fullName>
    </submittedName>
</protein>
<feature type="transmembrane region" description="Helical" evidence="1">
    <location>
        <begin position="58"/>
        <end position="78"/>
    </location>
</feature>
<reference evidence="2 3" key="1">
    <citation type="submission" date="2000-11" db="EMBL/GenBank/DDBJ databases">
        <title>Bacteriophage Felix O1: Genetic Characterization.</title>
        <authorList>
            <person name="Sriranganathan N."/>
            <person name="Whichard J.M."/>
            <person name="Pierson F.W."/>
            <person name="Kapur V."/>
            <person name="Weigt L.A."/>
        </authorList>
    </citation>
    <scope>NUCLEOTIDE SEQUENCE [LARGE SCALE GENOMIC DNA]</scope>
    <source>
        <strain evidence="2">Felix O1-VT1</strain>
    </source>
</reference>
<name>Q6KGU4_BPFO1</name>
<sequence length="79" mass="8912">MVIRFSLCAVVEPAPLTCFLTFKRARYSRMLPSAFTLTARKILPSKLLLIMLRTTSDLFAVTSSATVMILFISFLSMFN</sequence>
<keyword evidence="1" id="KW-1133">Transmembrane helix</keyword>